<accession>A0A7C5NV16</accession>
<comment type="caution">
    <text evidence="1">The sequence shown here is derived from an EMBL/GenBank/DDBJ whole genome shotgun (WGS) entry which is preliminary data.</text>
</comment>
<dbReference type="InterPro" id="IPR007503">
    <property type="entry name" value="DUF530"/>
</dbReference>
<dbReference type="Proteomes" id="UP000886217">
    <property type="component" value="Unassembled WGS sequence"/>
</dbReference>
<organism evidence="1">
    <name type="scientific">Thermococcus litoralis</name>
    <dbReference type="NCBI Taxonomy" id="2265"/>
    <lineage>
        <taxon>Archaea</taxon>
        <taxon>Methanobacteriati</taxon>
        <taxon>Methanobacteriota</taxon>
        <taxon>Thermococci</taxon>
        <taxon>Thermococcales</taxon>
        <taxon>Thermococcaceae</taxon>
        <taxon>Thermococcus</taxon>
    </lineage>
</organism>
<sequence>MTTTEELIAQINRVLDDIKVNMSRLFENFDPLYLVFNLNRNLAFLKELEDELSRRVGETLSYKISSKRERDPHIRRILLRNHYRMLTLERLRTAIAAHKMALATIESNYTFYKGKKVIEVKDITNKEELESIRISEKPIKLGRMEILPHLAYSGDVLRILGQKSNKTRDTFKEIKSRLKEKGQVQRKGMRIEVEYWQGGRLKKERVELPVDADVDGELKKRFGRKFRWRLLTYVKTKGVLINSHYTIDNLALAYASQYPEEGAKILALDLFRYYYLTSEKERETIGLYPQIRPCIDCHYSIFDLPFMEEKEFRTGFGSMLLIKKCEIESLLSGKRSEISNIPNYLLGGVILYGVSLFDEKKVSKLLGINEEELKEAIEKFVLSGLHMALFEDTSKFEKFMPKSDRAKQFLELLQG</sequence>
<proteinExistence type="predicted"/>
<gene>
    <name evidence="1" type="ORF">ENL40_03475</name>
</gene>
<reference evidence="1" key="1">
    <citation type="journal article" date="2020" name="mSystems">
        <title>Genome- and Community-Level Interaction Insights into Carbon Utilization and Element Cycling Functions of Hydrothermarchaeota in Hydrothermal Sediment.</title>
        <authorList>
            <person name="Zhou Z."/>
            <person name="Liu Y."/>
            <person name="Xu W."/>
            <person name="Pan J."/>
            <person name="Luo Z.H."/>
            <person name="Li M."/>
        </authorList>
    </citation>
    <scope>NUCLEOTIDE SEQUENCE [LARGE SCALE GENOMIC DNA]</scope>
    <source>
        <strain evidence="1">HyVt-93</strain>
    </source>
</reference>
<name>A0A7C5NV16_THELI</name>
<dbReference type="EMBL" id="DRTU01000151">
    <property type="protein sequence ID" value="HHI00524.1"/>
    <property type="molecule type" value="Genomic_DNA"/>
</dbReference>
<dbReference type="AlphaFoldDB" id="A0A7C5NV16"/>
<dbReference type="Pfam" id="PF04409">
    <property type="entry name" value="DUF530"/>
    <property type="match status" value="1"/>
</dbReference>
<protein>
    <submittedName>
        <fullName evidence="1">DUF530 domain-containing protein</fullName>
    </submittedName>
</protein>
<evidence type="ECO:0000313" key="1">
    <source>
        <dbReference type="EMBL" id="HHI00524.1"/>
    </source>
</evidence>